<name>A0ABQ1ULJ6_9BACT</name>
<sequence length="275" mass="29724">MKKEQQAVEEQQVEERSSPTGRVIYKSILQEGELELERPSSSLFWSALAAGLSMGFSMVGEGLLNTYLPDAHWRPLIANFGYSLGFLIVILGRQQLFTENTLTPILPLLQRSDFRTLGQVLRLWSIVLIGNLIGALLFALAVAHSTAFDPEVKQSFAELGHQAMEHDFGTTLLRGIFAGWLIALMVWLLPLAETARVWIIIILTYFVGVAHLSHIIAGSVETFTAAAMGQASWGSVLGGFVVPALLGNIIGGVMLVAALNHAQIVAGGAGDDLSE</sequence>
<dbReference type="PANTHER" id="PTHR30520:SF2">
    <property type="entry name" value="INNER MEMBRANE PROTEIN YFDC"/>
    <property type="match status" value="1"/>
</dbReference>
<gene>
    <name evidence="6" type="ORF">GCM10011383_34580</name>
</gene>
<dbReference type="RefSeq" id="WP_188815282.1">
    <property type="nucleotide sequence ID" value="NZ_BMHT01000006.1"/>
</dbReference>
<evidence type="ECO:0000313" key="6">
    <source>
        <dbReference type="EMBL" id="GGF20060.1"/>
    </source>
</evidence>
<dbReference type="PANTHER" id="PTHR30520">
    <property type="entry name" value="FORMATE TRANSPORTER-RELATED"/>
    <property type="match status" value="1"/>
</dbReference>
<dbReference type="Proteomes" id="UP000632273">
    <property type="component" value="Unassembled WGS sequence"/>
</dbReference>
<dbReference type="InterPro" id="IPR000292">
    <property type="entry name" value="For/NO2_transpt"/>
</dbReference>
<comment type="subcellular location">
    <subcellularLocation>
        <location evidence="1">Membrane</location>
        <topology evidence="1">Multi-pass membrane protein</topology>
    </subcellularLocation>
</comment>
<accession>A0ABQ1ULJ6</accession>
<evidence type="ECO:0000256" key="2">
    <source>
        <dbReference type="ARBA" id="ARBA00022692"/>
    </source>
</evidence>
<evidence type="ECO:0000256" key="4">
    <source>
        <dbReference type="ARBA" id="ARBA00023136"/>
    </source>
</evidence>
<dbReference type="Gene3D" id="1.20.1080.10">
    <property type="entry name" value="Glycerol uptake facilitator protein"/>
    <property type="match status" value="1"/>
</dbReference>
<feature type="transmembrane region" description="Helical" evidence="5">
    <location>
        <begin position="172"/>
        <end position="190"/>
    </location>
</feature>
<comment type="caution">
    <text evidence="6">The sequence shown here is derived from an EMBL/GenBank/DDBJ whole genome shotgun (WGS) entry which is preliminary data.</text>
</comment>
<dbReference type="EMBL" id="BMHT01000006">
    <property type="protein sequence ID" value="GGF20060.1"/>
    <property type="molecule type" value="Genomic_DNA"/>
</dbReference>
<dbReference type="InterPro" id="IPR023271">
    <property type="entry name" value="Aquaporin-like"/>
</dbReference>
<keyword evidence="3 5" id="KW-1133">Transmembrane helix</keyword>
<keyword evidence="7" id="KW-1185">Reference proteome</keyword>
<keyword evidence="4 5" id="KW-0472">Membrane</keyword>
<feature type="transmembrane region" description="Helical" evidence="5">
    <location>
        <begin position="120"/>
        <end position="143"/>
    </location>
</feature>
<organism evidence="6 7">
    <name type="scientific">Hymenobacter cavernae</name>
    <dbReference type="NCBI Taxonomy" id="2044852"/>
    <lineage>
        <taxon>Bacteria</taxon>
        <taxon>Pseudomonadati</taxon>
        <taxon>Bacteroidota</taxon>
        <taxon>Cytophagia</taxon>
        <taxon>Cytophagales</taxon>
        <taxon>Hymenobacteraceae</taxon>
        <taxon>Hymenobacter</taxon>
    </lineage>
</organism>
<evidence type="ECO:0000256" key="5">
    <source>
        <dbReference type="SAM" id="Phobius"/>
    </source>
</evidence>
<feature type="transmembrane region" description="Helical" evidence="5">
    <location>
        <begin position="76"/>
        <end position="92"/>
    </location>
</feature>
<keyword evidence="2 5" id="KW-0812">Transmembrane</keyword>
<dbReference type="Pfam" id="PF01226">
    <property type="entry name" value="Form_Nir_trans"/>
    <property type="match status" value="1"/>
</dbReference>
<evidence type="ECO:0000256" key="1">
    <source>
        <dbReference type="ARBA" id="ARBA00004141"/>
    </source>
</evidence>
<evidence type="ECO:0008006" key="8">
    <source>
        <dbReference type="Google" id="ProtNLM"/>
    </source>
</evidence>
<evidence type="ECO:0000256" key="3">
    <source>
        <dbReference type="ARBA" id="ARBA00022989"/>
    </source>
</evidence>
<feature type="transmembrane region" description="Helical" evidence="5">
    <location>
        <begin position="43"/>
        <end position="64"/>
    </location>
</feature>
<feature type="transmembrane region" description="Helical" evidence="5">
    <location>
        <begin position="237"/>
        <end position="259"/>
    </location>
</feature>
<feature type="transmembrane region" description="Helical" evidence="5">
    <location>
        <begin position="197"/>
        <end position="217"/>
    </location>
</feature>
<evidence type="ECO:0000313" key="7">
    <source>
        <dbReference type="Proteomes" id="UP000632273"/>
    </source>
</evidence>
<proteinExistence type="predicted"/>
<reference evidence="7" key="1">
    <citation type="journal article" date="2019" name="Int. J. Syst. Evol. Microbiol.">
        <title>The Global Catalogue of Microorganisms (GCM) 10K type strain sequencing project: providing services to taxonomists for standard genome sequencing and annotation.</title>
        <authorList>
            <consortium name="The Broad Institute Genomics Platform"/>
            <consortium name="The Broad Institute Genome Sequencing Center for Infectious Disease"/>
            <person name="Wu L."/>
            <person name="Ma J."/>
        </authorList>
    </citation>
    <scope>NUCLEOTIDE SEQUENCE [LARGE SCALE GENOMIC DNA]</scope>
    <source>
        <strain evidence="7">CGMCC 1.15197</strain>
    </source>
</reference>
<protein>
    <recommendedName>
        <fullName evidence="8">Formate/nitrite transporter family protein</fullName>
    </recommendedName>
</protein>